<protein>
    <recommendedName>
        <fullName evidence="3">Methyltransferase domain-containing protein</fullName>
    </recommendedName>
</protein>
<dbReference type="VEuPathDB" id="FungiDB:HMPREF1541_09000"/>
<evidence type="ECO:0000313" key="1">
    <source>
        <dbReference type="EMBL" id="ETN36722.1"/>
    </source>
</evidence>
<evidence type="ECO:0008006" key="3">
    <source>
        <dbReference type="Google" id="ProtNLM"/>
    </source>
</evidence>
<name>W2RJQ0_CYPE1</name>
<dbReference type="OrthoDB" id="2013972at2759"/>
<evidence type="ECO:0000313" key="2">
    <source>
        <dbReference type="Proteomes" id="UP000030752"/>
    </source>
</evidence>
<dbReference type="Gene3D" id="3.40.50.150">
    <property type="entry name" value="Vaccinia Virus protein VP39"/>
    <property type="match status" value="1"/>
</dbReference>
<keyword evidence="2" id="KW-1185">Reference proteome</keyword>
<reference evidence="1 2" key="1">
    <citation type="submission" date="2013-03" db="EMBL/GenBank/DDBJ databases">
        <title>The Genome Sequence of Phialophora europaea CBS 101466.</title>
        <authorList>
            <consortium name="The Broad Institute Genomics Platform"/>
            <person name="Cuomo C."/>
            <person name="de Hoog S."/>
            <person name="Gorbushina A."/>
            <person name="Walker B."/>
            <person name="Young S.K."/>
            <person name="Zeng Q."/>
            <person name="Gargeya S."/>
            <person name="Fitzgerald M."/>
            <person name="Haas B."/>
            <person name="Abouelleil A."/>
            <person name="Allen A.W."/>
            <person name="Alvarado L."/>
            <person name="Arachchi H.M."/>
            <person name="Berlin A.M."/>
            <person name="Chapman S.B."/>
            <person name="Gainer-Dewar J."/>
            <person name="Goldberg J."/>
            <person name="Griggs A."/>
            <person name="Gujja S."/>
            <person name="Hansen M."/>
            <person name="Howarth C."/>
            <person name="Imamovic A."/>
            <person name="Ireland A."/>
            <person name="Larimer J."/>
            <person name="McCowan C."/>
            <person name="Murphy C."/>
            <person name="Pearson M."/>
            <person name="Poon T.W."/>
            <person name="Priest M."/>
            <person name="Roberts A."/>
            <person name="Saif S."/>
            <person name="Shea T."/>
            <person name="Sisk P."/>
            <person name="Sykes S."/>
            <person name="Wortman J."/>
            <person name="Nusbaum C."/>
            <person name="Birren B."/>
        </authorList>
    </citation>
    <scope>NUCLEOTIDE SEQUENCE [LARGE SCALE GENOMIC DNA]</scope>
    <source>
        <strain evidence="1 2">CBS 101466</strain>
    </source>
</reference>
<dbReference type="RefSeq" id="XP_008721540.1">
    <property type="nucleotide sequence ID" value="XM_008723318.1"/>
</dbReference>
<proteinExistence type="predicted"/>
<dbReference type="InterPro" id="IPR029063">
    <property type="entry name" value="SAM-dependent_MTases_sf"/>
</dbReference>
<dbReference type="SUPFAM" id="SSF53335">
    <property type="entry name" value="S-adenosyl-L-methionine-dependent methyltransferases"/>
    <property type="match status" value="1"/>
</dbReference>
<dbReference type="eggNOG" id="ENOG502QSKG">
    <property type="taxonomic scope" value="Eukaryota"/>
</dbReference>
<dbReference type="HOGENOM" id="CLU_010595_2_3_1"/>
<dbReference type="GeneID" id="19976339"/>
<dbReference type="PANTHER" id="PTHR43591:SF10">
    <property type="entry name" value="ABC TRANSMEMBRANE TYPE-1 DOMAIN-CONTAINING PROTEIN-RELATED"/>
    <property type="match status" value="1"/>
</dbReference>
<organism evidence="1 2">
    <name type="scientific">Cyphellophora europaea (strain CBS 101466)</name>
    <name type="common">Phialophora europaea</name>
    <dbReference type="NCBI Taxonomy" id="1220924"/>
    <lineage>
        <taxon>Eukaryota</taxon>
        <taxon>Fungi</taxon>
        <taxon>Dikarya</taxon>
        <taxon>Ascomycota</taxon>
        <taxon>Pezizomycotina</taxon>
        <taxon>Eurotiomycetes</taxon>
        <taxon>Chaetothyriomycetidae</taxon>
        <taxon>Chaetothyriales</taxon>
        <taxon>Cyphellophoraceae</taxon>
        <taxon>Cyphellophora</taxon>
    </lineage>
</organism>
<sequence length="262" mass="29312">MDLRHELSIMTLGERLLVSQDSLSSAPRVLDVGTGTGLWAIDIADKCSGGGEVVGIDLSPIQPRWVPPNCHFLVDDAEKTWDDSKKYNLVHIRYMEGAFTDWPWIFEQVMTVLEPGGIIEVHGIDFCPYAQEGEVPEVILTWIAQLYDITKKRGRPIDVIGGYETWMEAAGFVDVEKHEFAQPLGPWAKDKRQKTIGVLNLEATLNGVEAYTLEPFREAGWSLKEATVLIALVRHACQENWYGNQLHTKLVVVTARKPGGAR</sequence>
<dbReference type="CDD" id="cd02440">
    <property type="entry name" value="AdoMet_MTases"/>
    <property type="match status" value="1"/>
</dbReference>
<dbReference type="Proteomes" id="UP000030752">
    <property type="component" value="Unassembled WGS sequence"/>
</dbReference>
<accession>W2RJQ0</accession>
<dbReference type="EMBL" id="KB822725">
    <property type="protein sequence ID" value="ETN36722.1"/>
    <property type="molecule type" value="Genomic_DNA"/>
</dbReference>
<dbReference type="InParanoid" id="W2RJQ0"/>
<dbReference type="PANTHER" id="PTHR43591">
    <property type="entry name" value="METHYLTRANSFERASE"/>
    <property type="match status" value="1"/>
</dbReference>
<dbReference type="GO" id="GO:0008168">
    <property type="term" value="F:methyltransferase activity"/>
    <property type="evidence" value="ECO:0007669"/>
    <property type="project" value="TreeGrafter"/>
</dbReference>
<gene>
    <name evidence="1" type="ORF">HMPREF1541_09000</name>
</gene>
<dbReference type="STRING" id="1220924.W2RJQ0"/>
<dbReference type="AlphaFoldDB" id="W2RJQ0"/>
<dbReference type="Pfam" id="PF13489">
    <property type="entry name" value="Methyltransf_23"/>
    <property type="match status" value="1"/>
</dbReference>